<keyword evidence="3" id="KW-1185">Reference proteome</keyword>
<name>A0A392MEX8_9FABA</name>
<feature type="region of interest" description="Disordered" evidence="1">
    <location>
        <begin position="1"/>
        <end position="21"/>
    </location>
</feature>
<dbReference type="EMBL" id="LXQA010008293">
    <property type="protein sequence ID" value="MCH85328.1"/>
    <property type="molecule type" value="Genomic_DNA"/>
</dbReference>
<evidence type="ECO:0000313" key="3">
    <source>
        <dbReference type="Proteomes" id="UP000265520"/>
    </source>
</evidence>
<accession>A0A392MEX8</accession>
<evidence type="ECO:0000313" key="2">
    <source>
        <dbReference type="EMBL" id="MCH85328.1"/>
    </source>
</evidence>
<dbReference type="Proteomes" id="UP000265520">
    <property type="component" value="Unassembled WGS sequence"/>
</dbReference>
<comment type="caution">
    <text evidence="2">The sequence shown here is derived from an EMBL/GenBank/DDBJ whole genome shotgun (WGS) entry which is preliminary data.</text>
</comment>
<organism evidence="2 3">
    <name type="scientific">Trifolium medium</name>
    <dbReference type="NCBI Taxonomy" id="97028"/>
    <lineage>
        <taxon>Eukaryota</taxon>
        <taxon>Viridiplantae</taxon>
        <taxon>Streptophyta</taxon>
        <taxon>Embryophyta</taxon>
        <taxon>Tracheophyta</taxon>
        <taxon>Spermatophyta</taxon>
        <taxon>Magnoliopsida</taxon>
        <taxon>eudicotyledons</taxon>
        <taxon>Gunneridae</taxon>
        <taxon>Pentapetalae</taxon>
        <taxon>rosids</taxon>
        <taxon>fabids</taxon>
        <taxon>Fabales</taxon>
        <taxon>Fabaceae</taxon>
        <taxon>Papilionoideae</taxon>
        <taxon>50 kb inversion clade</taxon>
        <taxon>NPAAA clade</taxon>
        <taxon>Hologalegina</taxon>
        <taxon>IRL clade</taxon>
        <taxon>Trifolieae</taxon>
        <taxon>Trifolium</taxon>
    </lineage>
</organism>
<sequence>SKGVEEGNSSSSSSRTSIADSNLNLRISTMGKTGLVTSVHSCDELVQEVPELQVGIFDKLNRCKRGLSRCKVCRKHLSTYEPMKREFEPAQL</sequence>
<feature type="non-terminal residue" evidence="2">
    <location>
        <position position="1"/>
    </location>
</feature>
<gene>
    <name evidence="2" type="ORF">A2U01_0006172</name>
</gene>
<reference evidence="2 3" key="1">
    <citation type="journal article" date="2018" name="Front. Plant Sci.">
        <title>Red Clover (Trifolium pratense) and Zigzag Clover (T. medium) - A Picture of Genomic Similarities and Differences.</title>
        <authorList>
            <person name="Dluhosova J."/>
            <person name="Istvanek J."/>
            <person name="Nedelnik J."/>
            <person name="Repkova J."/>
        </authorList>
    </citation>
    <scope>NUCLEOTIDE SEQUENCE [LARGE SCALE GENOMIC DNA]</scope>
    <source>
        <strain evidence="3">cv. 10/8</strain>
        <tissue evidence="2">Leaf</tissue>
    </source>
</reference>
<evidence type="ECO:0000256" key="1">
    <source>
        <dbReference type="SAM" id="MobiDB-lite"/>
    </source>
</evidence>
<protein>
    <submittedName>
        <fullName evidence="2">Uncharacterized protein</fullName>
    </submittedName>
</protein>
<dbReference type="AlphaFoldDB" id="A0A392MEX8"/>
<proteinExistence type="predicted"/>